<evidence type="ECO:0000313" key="2">
    <source>
        <dbReference type="Proteomes" id="UP000886998"/>
    </source>
</evidence>
<protein>
    <submittedName>
        <fullName evidence="1">Uncharacterized protein</fullName>
    </submittedName>
</protein>
<organism evidence="1 2">
    <name type="scientific">Trichonephila inaurata madagascariensis</name>
    <dbReference type="NCBI Taxonomy" id="2747483"/>
    <lineage>
        <taxon>Eukaryota</taxon>
        <taxon>Metazoa</taxon>
        <taxon>Ecdysozoa</taxon>
        <taxon>Arthropoda</taxon>
        <taxon>Chelicerata</taxon>
        <taxon>Arachnida</taxon>
        <taxon>Araneae</taxon>
        <taxon>Araneomorphae</taxon>
        <taxon>Entelegynae</taxon>
        <taxon>Araneoidea</taxon>
        <taxon>Nephilidae</taxon>
        <taxon>Trichonephila</taxon>
        <taxon>Trichonephila inaurata</taxon>
    </lineage>
</organism>
<keyword evidence="2" id="KW-1185">Reference proteome</keyword>
<proteinExistence type="predicted"/>
<comment type="caution">
    <text evidence="1">The sequence shown here is derived from an EMBL/GenBank/DDBJ whole genome shotgun (WGS) entry which is preliminary data.</text>
</comment>
<name>A0A8X7BUY9_9ARAC</name>
<evidence type="ECO:0000313" key="1">
    <source>
        <dbReference type="EMBL" id="GFY44865.1"/>
    </source>
</evidence>
<reference evidence="1" key="1">
    <citation type="submission" date="2020-08" db="EMBL/GenBank/DDBJ databases">
        <title>Multicomponent nature underlies the extraordinary mechanical properties of spider dragline silk.</title>
        <authorList>
            <person name="Kono N."/>
            <person name="Nakamura H."/>
            <person name="Mori M."/>
            <person name="Yoshida Y."/>
            <person name="Ohtoshi R."/>
            <person name="Malay A.D."/>
            <person name="Moran D.A.P."/>
            <person name="Tomita M."/>
            <person name="Numata K."/>
            <person name="Arakawa K."/>
        </authorList>
    </citation>
    <scope>NUCLEOTIDE SEQUENCE</scope>
</reference>
<gene>
    <name evidence="1" type="ORF">TNIN_339871</name>
</gene>
<dbReference type="AlphaFoldDB" id="A0A8X7BUY9"/>
<accession>A0A8X7BUY9</accession>
<dbReference type="Proteomes" id="UP000886998">
    <property type="component" value="Unassembled WGS sequence"/>
</dbReference>
<dbReference type="EMBL" id="BMAV01004445">
    <property type="protein sequence ID" value="GFY44865.1"/>
    <property type="molecule type" value="Genomic_DNA"/>
</dbReference>
<sequence>MVCIADLQIRQKTQPPNSVGKDTGTRDCVGWGVIEKVSQILRKDGKGREEGLKETEKKTLLVNVGTAFMYTKVRCSWLFFFACATDTGEQKLFSLSLSSSSEAFKRI</sequence>